<dbReference type="PROSITE" id="PS51900">
    <property type="entry name" value="CB"/>
    <property type="match status" value="1"/>
</dbReference>
<dbReference type="GO" id="GO:0003677">
    <property type="term" value="F:DNA binding"/>
    <property type="evidence" value="ECO:0007669"/>
    <property type="project" value="UniProtKB-UniRule"/>
</dbReference>
<evidence type="ECO:0000259" key="6">
    <source>
        <dbReference type="PROSITE" id="PS51898"/>
    </source>
</evidence>
<dbReference type="InterPro" id="IPR002104">
    <property type="entry name" value="Integrase_catalytic"/>
</dbReference>
<dbReference type="EMBL" id="AQHF01000032">
    <property type="protein sequence ID" value="MBE0348261.1"/>
    <property type="molecule type" value="Genomic_DNA"/>
</dbReference>
<protein>
    <recommendedName>
        <fullName evidence="10">Tyr recombinase domain-containing protein</fullName>
    </recommendedName>
</protein>
<comment type="caution">
    <text evidence="8">The sequence shown here is derived from an EMBL/GenBank/DDBJ whole genome shotgun (WGS) entry which is preliminary data.</text>
</comment>
<dbReference type="GO" id="GO:0006310">
    <property type="term" value="P:DNA recombination"/>
    <property type="evidence" value="ECO:0007669"/>
    <property type="project" value="UniProtKB-KW"/>
</dbReference>
<reference evidence="8 9" key="1">
    <citation type="submission" date="2015-06" db="EMBL/GenBank/DDBJ databases">
        <title>Genome sequence of Pseudoalteromonas peptidolytica.</title>
        <authorList>
            <person name="Xie B.-B."/>
            <person name="Rong J.-C."/>
            <person name="Qin Q.-L."/>
            <person name="Zhang Y.-Z."/>
        </authorList>
    </citation>
    <scope>NUCLEOTIDE SEQUENCE [LARGE SCALE GENOMIC DNA]</scope>
    <source>
        <strain evidence="8 9">F12-50-A1</strain>
    </source>
</reference>
<dbReference type="Gene3D" id="1.10.150.130">
    <property type="match status" value="1"/>
</dbReference>
<dbReference type="RefSeq" id="WP_147389446.1">
    <property type="nucleotide sequence ID" value="NZ_AQHF01000032.1"/>
</dbReference>
<keyword evidence="3 5" id="KW-0238">DNA-binding</keyword>
<dbReference type="Gene3D" id="1.10.443.10">
    <property type="entry name" value="Intergrase catalytic core"/>
    <property type="match status" value="1"/>
</dbReference>
<keyword evidence="2" id="KW-0229">DNA integration</keyword>
<evidence type="ECO:0000256" key="1">
    <source>
        <dbReference type="ARBA" id="ARBA00008857"/>
    </source>
</evidence>
<evidence type="ECO:0000256" key="2">
    <source>
        <dbReference type="ARBA" id="ARBA00022908"/>
    </source>
</evidence>
<dbReference type="AlphaFoldDB" id="A0A8I0MYM7"/>
<dbReference type="Proteomes" id="UP000660708">
    <property type="component" value="Unassembled WGS sequence"/>
</dbReference>
<feature type="domain" description="Core-binding (CB)" evidence="7">
    <location>
        <begin position="92"/>
        <end position="176"/>
    </location>
</feature>
<dbReference type="InterPro" id="IPR010998">
    <property type="entry name" value="Integrase_recombinase_N"/>
</dbReference>
<keyword evidence="4" id="KW-0233">DNA recombination</keyword>
<feature type="domain" description="Tyr recombinase" evidence="6">
    <location>
        <begin position="201"/>
        <end position="381"/>
    </location>
</feature>
<gene>
    <name evidence="8" type="ORF">PPEP_a4540</name>
</gene>
<evidence type="ECO:0000313" key="8">
    <source>
        <dbReference type="EMBL" id="MBE0348261.1"/>
    </source>
</evidence>
<evidence type="ECO:0000256" key="3">
    <source>
        <dbReference type="ARBA" id="ARBA00023125"/>
    </source>
</evidence>
<accession>A0A8I0MYM7</accession>
<evidence type="ECO:0000313" key="9">
    <source>
        <dbReference type="Proteomes" id="UP000660708"/>
    </source>
</evidence>
<evidence type="ECO:0000256" key="4">
    <source>
        <dbReference type="ARBA" id="ARBA00023172"/>
    </source>
</evidence>
<comment type="similarity">
    <text evidence="1">Belongs to the 'phage' integrase family.</text>
</comment>
<dbReference type="InterPro" id="IPR011010">
    <property type="entry name" value="DNA_brk_join_enz"/>
</dbReference>
<dbReference type="PANTHER" id="PTHR30629">
    <property type="entry name" value="PROPHAGE INTEGRASE"/>
    <property type="match status" value="1"/>
</dbReference>
<dbReference type="InterPro" id="IPR044068">
    <property type="entry name" value="CB"/>
</dbReference>
<proteinExistence type="inferred from homology"/>
<dbReference type="SUPFAM" id="SSF56349">
    <property type="entry name" value="DNA breaking-rejoining enzymes"/>
    <property type="match status" value="1"/>
</dbReference>
<dbReference type="PROSITE" id="PS51898">
    <property type="entry name" value="TYR_RECOMBINASE"/>
    <property type="match status" value="1"/>
</dbReference>
<name>A0A8I0MYM7_9GAMM</name>
<sequence length="409" mass="46979">METIKTKITDSAIRRALKEGRVNQIRDERYPLYLRINKVRSGGSWYLRDHVQDRWHRLALWPQVKAETVLKDLPLLMTRLSINEPPVLDNFATFGELLGWYLERSCSNRELSVERKASLKSLVSKHLIPKLGDSKISSFEKSDLEDKLLWPTQRDYQTSTCRQIFQALKAATNQAVKSGKLNRDPLSGIKFGDIIQEKITPKKSAIRKQDIPLVVTSVLNAAGPAGVLCQLMLLHATRIGETRQTRWSWINTDNRAIEIPEEVTKTKSHTVYLSDLAYELLIKWNKEQRSFGYRGDFLFPSQRSSGPISEKQASEYVLSVSQGAYTSHDFRKLCRVSWLELGIDSLVAELMLNHELPPVQKTYVEALGINVGSERRKAAWQNWAEYLLKLKDEYQSDTVTRSHEFVCSR</sequence>
<evidence type="ECO:0000259" key="7">
    <source>
        <dbReference type="PROSITE" id="PS51900"/>
    </source>
</evidence>
<organism evidence="8 9">
    <name type="scientific">Pseudoalteromonas peptidolytica F12-50-A1</name>
    <dbReference type="NCBI Taxonomy" id="1315280"/>
    <lineage>
        <taxon>Bacteria</taxon>
        <taxon>Pseudomonadati</taxon>
        <taxon>Pseudomonadota</taxon>
        <taxon>Gammaproteobacteria</taxon>
        <taxon>Alteromonadales</taxon>
        <taxon>Pseudoalteromonadaceae</taxon>
        <taxon>Pseudoalteromonas</taxon>
    </lineage>
</organism>
<evidence type="ECO:0008006" key="10">
    <source>
        <dbReference type="Google" id="ProtNLM"/>
    </source>
</evidence>
<evidence type="ECO:0000256" key="5">
    <source>
        <dbReference type="PROSITE-ProRule" id="PRU01248"/>
    </source>
</evidence>
<dbReference type="InterPro" id="IPR050808">
    <property type="entry name" value="Phage_Integrase"/>
</dbReference>
<dbReference type="Pfam" id="PF00589">
    <property type="entry name" value="Phage_integrase"/>
    <property type="match status" value="1"/>
</dbReference>
<dbReference type="PANTHER" id="PTHR30629:SF6">
    <property type="entry name" value="PROPHAGE INTEGRASE INTA-RELATED"/>
    <property type="match status" value="1"/>
</dbReference>
<dbReference type="GO" id="GO:0015074">
    <property type="term" value="P:DNA integration"/>
    <property type="evidence" value="ECO:0007669"/>
    <property type="project" value="UniProtKB-KW"/>
</dbReference>
<dbReference type="InterPro" id="IPR013762">
    <property type="entry name" value="Integrase-like_cat_sf"/>
</dbReference>
<keyword evidence="9" id="KW-1185">Reference proteome</keyword>